<dbReference type="PANTHER" id="PTHR10579:SF43">
    <property type="entry name" value="ZINC FINGER (C3HC4-TYPE RING FINGER) FAMILY PROTEIN"/>
    <property type="match status" value="1"/>
</dbReference>
<reference evidence="3" key="1">
    <citation type="submission" date="2021-01" db="EMBL/GenBank/DDBJ databases">
        <authorList>
            <person name="Corre E."/>
            <person name="Pelletier E."/>
            <person name="Niang G."/>
            <person name="Scheremetjew M."/>
            <person name="Finn R."/>
            <person name="Kale V."/>
            <person name="Holt S."/>
            <person name="Cochrane G."/>
            <person name="Meng A."/>
            <person name="Brown T."/>
            <person name="Cohen L."/>
        </authorList>
    </citation>
    <scope>NUCLEOTIDE SEQUENCE</scope>
    <source>
        <strain evidence="3">CCMP3107</strain>
    </source>
</reference>
<dbReference type="InterPro" id="IPR036465">
    <property type="entry name" value="vWFA_dom_sf"/>
</dbReference>
<evidence type="ECO:0000259" key="2">
    <source>
        <dbReference type="PROSITE" id="PS50234"/>
    </source>
</evidence>
<dbReference type="SUPFAM" id="SSF53300">
    <property type="entry name" value="vWA-like"/>
    <property type="match status" value="1"/>
</dbReference>
<dbReference type="InterPro" id="IPR002035">
    <property type="entry name" value="VWF_A"/>
</dbReference>
<dbReference type="PROSITE" id="PS50234">
    <property type="entry name" value="VWFA"/>
    <property type="match status" value="1"/>
</dbReference>
<organism evidence="3">
    <name type="scientific">Heterosigma akashiwo</name>
    <name type="common">Chromophytic alga</name>
    <name type="synonym">Heterosigma carterae</name>
    <dbReference type="NCBI Taxonomy" id="2829"/>
    <lineage>
        <taxon>Eukaryota</taxon>
        <taxon>Sar</taxon>
        <taxon>Stramenopiles</taxon>
        <taxon>Ochrophyta</taxon>
        <taxon>Raphidophyceae</taxon>
        <taxon>Chattonellales</taxon>
        <taxon>Chattonellaceae</taxon>
        <taxon>Heterosigma</taxon>
    </lineage>
</organism>
<feature type="region of interest" description="Disordered" evidence="1">
    <location>
        <begin position="401"/>
        <end position="497"/>
    </location>
</feature>
<evidence type="ECO:0000313" key="3">
    <source>
        <dbReference type="EMBL" id="CAE0630624.1"/>
    </source>
</evidence>
<feature type="compositionally biased region" description="Low complexity" evidence="1">
    <location>
        <begin position="475"/>
        <end position="490"/>
    </location>
</feature>
<feature type="region of interest" description="Disordered" evidence="1">
    <location>
        <begin position="1"/>
        <end position="40"/>
    </location>
</feature>
<protein>
    <recommendedName>
        <fullName evidence="2">VWFA domain-containing protein</fullName>
    </recommendedName>
</protein>
<dbReference type="InterPro" id="IPR051266">
    <property type="entry name" value="CLCR"/>
</dbReference>
<accession>A0A7S3XS06</accession>
<name>A0A7S3XS06_HETAK</name>
<feature type="region of interest" description="Disordered" evidence="1">
    <location>
        <begin position="589"/>
        <end position="611"/>
    </location>
</feature>
<feature type="compositionally biased region" description="Low complexity" evidence="1">
    <location>
        <begin position="423"/>
        <end position="441"/>
    </location>
</feature>
<proteinExistence type="predicted"/>
<evidence type="ECO:0000256" key="1">
    <source>
        <dbReference type="SAM" id="MobiDB-lite"/>
    </source>
</evidence>
<feature type="compositionally biased region" description="Polar residues" evidence="1">
    <location>
        <begin position="11"/>
        <end position="20"/>
    </location>
</feature>
<feature type="compositionally biased region" description="Low complexity" evidence="1">
    <location>
        <begin position="455"/>
        <end position="468"/>
    </location>
</feature>
<dbReference type="EMBL" id="HBIU01020067">
    <property type="protein sequence ID" value="CAE0630624.1"/>
    <property type="molecule type" value="Transcribed_RNA"/>
</dbReference>
<sequence length="641" mass="70020">MFSNFVKKLSSRSMEQQQETPAVPPDWVDVTEPTSDDDGDVISARVTTAKNKYSYNNQHQTTAAISLVAREVDFSQRERKALDLVVVLDKSGSMAGEKLDLCKSTIRFLLSQLQAKDKFALVLFDTMVETYEFEVMTDQGKAKMTEIVENVRDGSATNLSGGLFQGTQLMMNLREQGKHNEIQSVLLLTDGMANNGITETHPLVAELKKQISDMPALSIFTFGYGDDHNDEMLRAISDQTSGGVYYYVEDEEAVSAAFGSCLGGLLSVVAQNITVTLTNEAAPGMALTKVCTKGQVEELESGRVFATGVGDQFSGEKKDLLVKLCLEPVEGPTTQTVRVLVSYHDVLAERERTLTVALEVLRASSDEGAVHDLDVVTATNRVTAAEALDEAARIAREGALRMGGGRGARGGRRMMRHGPPPAQQSRMSRMMGSMKRGARAAPAQTSNLPPPAMLSNVANVQQQQQQQALPPPQPASLAQFNQQMQQQQQAPAPPPVPVAVAVPMEEEEAKNEEAALPAGHEEVADPLSRARRVLDAGAAAIRATYPLLPEGSTHRAVAEALVADLEECKEGLRDVREYEARGQKTMSSYAQGHWKQRHNRAKKKAFSDQDRTREMYQNVTSFQMQACTETFVKANKKGSSR</sequence>
<dbReference type="Pfam" id="PF00092">
    <property type="entry name" value="VWA"/>
    <property type="match status" value="1"/>
</dbReference>
<dbReference type="PANTHER" id="PTHR10579">
    <property type="entry name" value="CALCIUM-ACTIVATED CHLORIDE CHANNEL REGULATOR"/>
    <property type="match status" value="1"/>
</dbReference>
<feature type="compositionally biased region" description="Basic residues" evidence="1">
    <location>
        <begin position="594"/>
        <end position="604"/>
    </location>
</feature>
<dbReference type="Gene3D" id="3.40.50.410">
    <property type="entry name" value="von Willebrand factor, type A domain"/>
    <property type="match status" value="1"/>
</dbReference>
<gene>
    <name evidence="3" type="ORF">HAKA00212_LOCUS9321</name>
</gene>
<dbReference type="SMART" id="SM00327">
    <property type="entry name" value="VWA"/>
    <property type="match status" value="1"/>
</dbReference>
<dbReference type="AlphaFoldDB" id="A0A7S3XS06"/>
<feature type="domain" description="VWFA" evidence="2">
    <location>
        <begin position="83"/>
        <end position="269"/>
    </location>
</feature>